<feature type="domain" description="RND related beta-barrel" evidence="2">
    <location>
        <begin position="249"/>
        <end position="320"/>
    </location>
</feature>
<reference evidence="4 5" key="1">
    <citation type="submission" date="2023-10" db="EMBL/GenBank/DDBJ databases">
        <title>A novel Glycoside Hydrolase 43-Like Enzyme from Clostrdium boliviensis is an Endo-xylanase, and a Candidate for Xylooligosaccharides Production from Different Xylan Substrates.</title>
        <authorList>
            <person name="Alvarez M.T."/>
            <person name="Rocabado-Villegas L.R."/>
            <person name="Salas-Veizaga D.M."/>
            <person name="Linares-Pasten J.A."/>
            <person name="Gudmundsdottir E.E."/>
            <person name="Hreggvidsson G.O."/>
            <person name="Adlercreutz P."/>
            <person name="Nordberg Karlsson E."/>
        </authorList>
    </citation>
    <scope>NUCLEOTIDE SEQUENCE [LARGE SCALE GENOMIC DNA]</scope>
    <source>
        <strain evidence="4 5">E-1</strain>
    </source>
</reference>
<evidence type="ECO:0000259" key="3">
    <source>
        <dbReference type="Pfam" id="PF26018"/>
    </source>
</evidence>
<gene>
    <name evidence="4" type="ORF">RZO55_18315</name>
</gene>
<feature type="transmembrane region" description="Helical" evidence="1">
    <location>
        <begin position="21"/>
        <end position="41"/>
    </location>
</feature>
<comment type="caution">
    <text evidence="4">The sequence shown here is derived from an EMBL/GenBank/DDBJ whole genome shotgun (WGS) entry which is preliminary data.</text>
</comment>
<keyword evidence="1" id="KW-0472">Membrane</keyword>
<evidence type="ECO:0000313" key="4">
    <source>
        <dbReference type="EMBL" id="MDW2799532.1"/>
    </source>
</evidence>
<proteinExistence type="predicted"/>
<organism evidence="4 5">
    <name type="scientific">Clostridium boliviensis</name>
    <dbReference type="NCBI Taxonomy" id="318465"/>
    <lineage>
        <taxon>Bacteria</taxon>
        <taxon>Bacillati</taxon>
        <taxon>Bacillota</taxon>
        <taxon>Clostridia</taxon>
        <taxon>Eubacteriales</taxon>
        <taxon>Clostridiaceae</taxon>
        <taxon>Clostridium</taxon>
    </lineage>
</organism>
<evidence type="ECO:0000259" key="2">
    <source>
        <dbReference type="Pfam" id="PF26011"/>
    </source>
</evidence>
<dbReference type="Pfam" id="PF26011">
    <property type="entry name" value="Beta-barrel_RND_rel"/>
    <property type="match status" value="1"/>
</dbReference>
<keyword evidence="1" id="KW-1133">Transmembrane helix</keyword>
<keyword evidence="1" id="KW-0812">Transmembrane</keyword>
<evidence type="ECO:0000256" key="1">
    <source>
        <dbReference type="SAM" id="Phobius"/>
    </source>
</evidence>
<name>A0ABU4GPH6_9CLOT</name>
<feature type="domain" description="RND related barrel-sandwich hybrid" evidence="3">
    <location>
        <begin position="76"/>
        <end position="245"/>
    </location>
</feature>
<sequence>MQPSKKAAHPKKSKKIIRYRRPLNINVGMIIFALIFVYMVFSVVTYARRDKVQFYEVQEGGIVNSNDYTGIILRQEEVKNADRSGYVNYYVREGKRAAAGTRVYSIDETGSITSFLTEHSQDSVTLTSENLTELKKQLTAFSLTYDNNQFHSVYDTKYTLEAEVMEYMNFNALDNLENKMDEAGISFEQVKADQAGIISYGVDSYEGLQPPAVSEAVFDRSSYAKSKTQSGKLIEKGSPVYKTINSDQWSILFPMSDDDIKAYGDKKDLTVVFSGRDLKATGSFSVITGTDGKSFGEIDLDKYMVQFVTDRYVDFEIVSDRVDGLKIPATAVTKKDFFLVPMDYMTQGGDSSDAGFNKEVYSESGTSVVFVPTEIYYSEGNNYYIEMDQADGFKAGDYIVKPNSTERYQIGPSDSLQGVYNINKGYAVFKQIDVLASNDEYYTVKKNMTYGLAVYDHIVLNADLVNEGELIYQ</sequence>
<dbReference type="Proteomes" id="UP001276854">
    <property type="component" value="Unassembled WGS sequence"/>
</dbReference>
<evidence type="ECO:0000313" key="5">
    <source>
        <dbReference type="Proteomes" id="UP001276854"/>
    </source>
</evidence>
<protein>
    <submittedName>
        <fullName evidence="4">HlyD family efflux transporter periplasmic adaptor subunit</fullName>
    </submittedName>
</protein>
<accession>A0ABU4GPH6</accession>
<dbReference type="InterPro" id="IPR058709">
    <property type="entry name" value="BSH_RND-rel"/>
</dbReference>
<dbReference type="EMBL" id="JAWONS010000278">
    <property type="protein sequence ID" value="MDW2799532.1"/>
    <property type="molecule type" value="Genomic_DNA"/>
</dbReference>
<keyword evidence="5" id="KW-1185">Reference proteome</keyword>
<dbReference type="Pfam" id="PF26018">
    <property type="entry name" value="BSH_RND_rel"/>
    <property type="match status" value="1"/>
</dbReference>
<dbReference type="InterPro" id="IPR058729">
    <property type="entry name" value="Beta-barrel_RND-rel"/>
</dbReference>